<reference evidence="1" key="1">
    <citation type="journal article" date="2008" name="BMC Genomics">
        <title>A conifer genomics resource of 200,000 spruce (Picea spp.) ESTs and 6,464 high-quality, sequence-finished full-length cDNAs for Sitka spruce (Picea sitchensis).</title>
        <authorList>
            <person name="Ralph S.G."/>
            <person name="Chun H.J."/>
            <person name="Kolosova N."/>
            <person name="Cooper D."/>
            <person name="Oddy C."/>
            <person name="Ritland C.E."/>
            <person name="Kirkpatrick R."/>
            <person name="Moore R."/>
            <person name="Barber S."/>
            <person name="Holt R.A."/>
            <person name="Jones S.J."/>
            <person name="Marra M.A."/>
            <person name="Douglas C.J."/>
            <person name="Ritland K."/>
            <person name="Bohlmann J."/>
        </authorList>
    </citation>
    <scope>NUCLEOTIDE SEQUENCE</scope>
    <source>
        <tissue evidence="1">Bark</tissue>
    </source>
</reference>
<dbReference type="AlphaFoldDB" id="A9NLI1"/>
<proteinExistence type="evidence at transcript level"/>
<name>A9NLI1_PICSI</name>
<sequence length="42" mass="5108">MLLRWRQSLLFLHYLDMAWRTILSSLIIQISYTTHMLVTKTL</sequence>
<protein>
    <submittedName>
        <fullName evidence="1">Uncharacterized protein</fullName>
    </submittedName>
</protein>
<accession>A9NLI1</accession>
<organism evidence="1">
    <name type="scientific">Picea sitchensis</name>
    <name type="common">Sitka spruce</name>
    <name type="synonym">Pinus sitchensis</name>
    <dbReference type="NCBI Taxonomy" id="3332"/>
    <lineage>
        <taxon>Eukaryota</taxon>
        <taxon>Viridiplantae</taxon>
        <taxon>Streptophyta</taxon>
        <taxon>Embryophyta</taxon>
        <taxon>Tracheophyta</taxon>
        <taxon>Spermatophyta</taxon>
        <taxon>Pinopsida</taxon>
        <taxon>Pinidae</taxon>
        <taxon>Conifers I</taxon>
        <taxon>Pinales</taxon>
        <taxon>Pinaceae</taxon>
        <taxon>Picea</taxon>
    </lineage>
</organism>
<evidence type="ECO:0000313" key="1">
    <source>
        <dbReference type="EMBL" id="ABK21492.1"/>
    </source>
</evidence>
<dbReference type="EMBL" id="EF082114">
    <property type="protein sequence ID" value="ABK21492.1"/>
    <property type="molecule type" value="mRNA"/>
</dbReference>